<proteinExistence type="predicted"/>
<dbReference type="PANTHER" id="PTHR34988:SF1">
    <property type="entry name" value="DNA-BINDING PROTEIN"/>
    <property type="match status" value="1"/>
</dbReference>
<dbReference type="InterPro" id="IPR005175">
    <property type="entry name" value="PPC_dom"/>
</dbReference>
<name>A0A1E3AX67_9FIRM</name>
<reference evidence="2 3" key="1">
    <citation type="submission" date="2016-07" db="EMBL/GenBank/DDBJ databases">
        <title>Characterization of isolates of Eisenbergiella tayi derived from blood cultures, using whole genome sequencing.</title>
        <authorList>
            <person name="Burdz T."/>
            <person name="Wiebe D."/>
            <person name="Huynh C."/>
            <person name="Bernard K."/>
        </authorList>
    </citation>
    <scope>NUCLEOTIDE SEQUENCE [LARGE SCALE GENOMIC DNA]</scope>
    <source>
        <strain evidence="2 3">NML 120489</strain>
    </source>
</reference>
<dbReference type="SUPFAM" id="SSF117856">
    <property type="entry name" value="AF0104/ALDC/Ptd012-like"/>
    <property type="match status" value="1"/>
</dbReference>
<dbReference type="PANTHER" id="PTHR34988">
    <property type="entry name" value="PROTEIN, PUTATIVE-RELATED"/>
    <property type="match status" value="1"/>
</dbReference>
<dbReference type="Pfam" id="PF03479">
    <property type="entry name" value="PCC"/>
    <property type="match status" value="1"/>
</dbReference>
<protein>
    <recommendedName>
        <fullName evidence="1">PPC domain-containing protein</fullName>
    </recommendedName>
</protein>
<feature type="domain" description="PPC" evidence="1">
    <location>
        <begin position="7"/>
        <end position="142"/>
    </location>
</feature>
<dbReference type="PROSITE" id="PS51742">
    <property type="entry name" value="PPC"/>
    <property type="match status" value="1"/>
</dbReference>
<evidence type="ECO:0000313" key="3">
    <source>
        <dbReference type="Proteomes" id="UP000095003"/>
    </source>
</evidence>
<evidence type="ECO:0000259" key="1">
    <source>
        <dbReference type="PROSITE" id="PS51742"/>
    </source>
</evidence>
<dbReference type="GeneID" id="93299509"/>
<accession>A0A1E3AX67</accession>
<sequence>MFTFSTENIGRIVIIHLSKGEDILLSVKKELERLHLKNGILVSAIGSLRCAGVHAITTLEDLPTNKYFTYASPIELGSAQGLIIDGEPHFHLTISDADRVYTGHMEPGCEVQYLAELAILELPELPLIRKSDEFGISYLTFSDETLE</sequence>
<dbReference type="Gene3D" id="3.30.1330.80">
    <property type="entry name" value="Hypothetical protein, similar to alpha- acetolactate decarboxylase, domain 2"/>
    <property type="match status" value="1"/>
</dbReference>
<dbReference type="Proteomes" id="UP000095003">
    <property type="component" value="Unassembled WGS sequence"/>
</dbReference>
<evidence type="ECO:0000313" key="2">
    <source>
        <dbReference type="EMBL" id="ODM13287.1"/>
    </source>
</evidence>
<dbReference type="EMBL" id="MCGI01000001">
    <property type="protein sequence ID" value="ODM13287.1"/>
    <property type="molecule type" value="Genomic_DNA"/>
</dbReference>
<organism evidence="2 3">
    <name type="scientific">Eisenbergiella tayi</name>
    <dbReference type="NCBI Taxonomy" id="1432052"/>
    <lineage>
        <taxon>Bacteria</taxon>
        <taxon>Bacillati</taxon>
        <taxon>Bacillota</taxon>
        <taxon>Clostridia</taxon>
        <taxon>Lachnospirales</taxon>
        <taxon>Lachnospiraceae</taxon>
        <taxon>Eisenbergiella</taxon>
    </lineage>
</organism>
<comment type="caution">
    <text evidence="2">The sequence shown here is derived from an EMBL/GenBank/DDBJ whole genome shotgun (WGS) entry which is preliminary data.</text>
</comment>
<dbReference type="RefSeq" id="WP_069155951.1">
    <property type="nucleotide sequence ID" value="NZ_BAABXS010000003.1"/>
</dbReference>
<gene>
    <name evidence="2" type="ORF">BEH84_01002</name>
</gene>
<dbReference type="CDD" id="cd11378">
    <property type="entry name" value="DUF296"/>
    <property type="match status" value="1"/>
</dbReference>
<dbReference type="AlphaFoldDB" id="A0A1E3AX67"/>